<evidence type="ECO:0000313" key="1">
    <source>
        <dbReference type="EMBL" id="AHB36344.1"/>
    </source>
</evidence>
<protein>
    <recommendedName>
        <fullName evidence="3">Lipoprotein</fullName>
    </recommendedName>
</protein>
<sequence>MKKLISIISTLSLSFSLGTTSSLTISCGIEDPAKELNFENEKNDKTFIKDLEDSKAEFCNDFDCSKKKVFNLSEKKDKLNDSYTKTSSIKLNDTLIIKDISLDGEYTDTLEPFIKNFTELNNLSDIKEQGVSYIPTIEGQKNSTTFKIYIYKFTYSYSSTSKMSVTEWKYKLLFFKNINII</sequence>
<dbReference type="KEGG" id="sapi:SAPIS_v1c04990"/>
<evidence type="ECO:0000313" key="2">
    <source>
        <dbReference type="Proteomes" id="UP000018550"/>
    </source>
</evidence>
<dbReference type="STRING" id="1276258.SAPIS_v1c04990"/>
<dbReference type="AlphaFoldDB" id="V5RIF9"/>
<reference evidence="1 2" key="1">
    <citation type="journal article" date="2014" name="Genome Announc.">
        <title>Complete Genome Sequence of Spiroplasma apis B31T (ATCC 33834), a Bacterium Associated with May Disease of Honeybees (Apis mellifera).</title>
        <authorList>
            <person name="Ku C."/>
            <person name="Lo W.S."/>
            <person name="Chen L.L."/>
            <person name="Kuo C.H."/>
        </authorList>
    </citation>
    <scope>NUCLEOTIDE SEQUENCE [LARGE SCALE GENOMIC DNA]</scope>
    <source>
        <strain evidence="1">B31</strain>
    </source>
</reference>
<dbReference type="RefSeq" id="WP_023789334.1">
    <property type="nucleotide sequence ID" value="NC_022998.1"/>
</dbReference>
<gene>
    <name evidence="1" type="ORF">SAPIS_v1c04990</name>
</gene>
<name>V5RIF9_SPIAP</name>
<keyword evidence="2" id="KW-1185">Reference proteome</keyword>
<dbReference type="PATRIC" id="fig|1276258.3.peg.505"/>
<dbReference type="Proteomes" id="UP000018550">
    <property type="component" value="Chromosome"/>
</dbReference>
<evidence type="ECO:0008006" key="3">
    <source>
        <dbReference type="Google" id="ProtNLM"/>
    </source>
</evidence>
<dbReference type="HOGENOM" id="CLU_1488163_0_0_14"/>
<organism evidence="1 2">
    <name type="scientific">Spiroplasma apis B31</name>
    <dbReference type="NCBI Taxonomy" id="1276258"/>
    <lineage>
        <taxon>Bacteria</taxon>
        <taxon>Bacillati</taxon>
        <taxon>Mycoplasmatota</taxon>
        <taxon>Mollicutes</taxon>
        <taxon>Entomoplasmatales</taxon>
        <taxon>Spiroplasmataceae</taxon>
        <taxon>Spiroplasma</taxon>
    </lineage>
</organism>
<dbReference type="EMBL" id="CP006682">
    <property type="protein sequence ID" value="AHB36344.1"/>
    <property type="molecule type" value="Genomic_DNA"/>
</dbReference>
<dbReference type="PROSITE" id="PS51257">
    <property type="entry name" value="PROKAR_LIPOPROTEIN"/>
    <property type="match status" value="1"/>
</dbReference>
<proteinExistence type="predicted"/>
<accession>V5RIF9</accession>